<dbReference type="EMBL" id="PQFF01000195">
    <property type="protein sequence ID" value="RHZ76034.1"/>
    <property type="molecule type" value="Genomic_DNA"/>
</dbReference>
<sequence>MFSINRFAQGTTSSLKFSPNFGSRFFIHKISYLYHLYPIIVSTNIKFSLIYDLQNFLSNDVMHVNNNTIKYGTINFKRGMNNKIIDYESTEIVDKENNQNTEIIDDDEIIEGEIFDEEIIDESKIKEADAIFERNAEYYIENYAKVTNFELLEDFPAWLTGIGLKLISPNFKDKDWREIIQLNEADLEHIGIRHKNIRKRLVKHFAKVQRDLEVEKGIILPPKPKELTGYSKLHYKIKKDIEARLHMIDDGCGNYYPYLQGLKWDDLLFLDDEKLENMGIRNPKIRKILSNYFASQRTTPADLEHIGIRHKNIRKRLVKHFAKVQRDLEVEKGIILPPKPKELTGYSKLHYKIKKDIEARLHMIDDGCGNYYPYLQGLKWDDLLFLDDEKLENMGIRNPKIRKILSNYFASQRTTPLIDKKALSIFKKKLAYYRSHYEKRTDFKLLKNFPVWLDGLGLKILAPRFKGKTWQEIIEMNTDDLDELGIYSMELKKRLIKHFNLVKKSMNEDAQEQILEMQENYSYKDKDLPIDRELLQDLTCWFHSFKDGLGNYSPFFKNKKWNQVIDMTNKDLELMGLSRKIVRHAFLMGFKYYKNALIVNEEADKLYEQVKNYHKKNYIEETNFELLEDFPLWLEGAGLKPLAPRFEGIPLQDILEFNEQDLENLGIYNKNLRKRLIYHFQKVQRDLASLKGLFMKPPKIKKKDKYEQIDDLKNFRPDYEIMKDLPCWFNTIHDQLGNYWVYFQGKKWQEIIDMENEDLESLGIRSPDIRQKFMRGFKNYKQSIAAEKGILIDVSLATLQNIDTMADVN</sequence>
<feature type="domain" description="SAM" evidence="1">
    <location>
        <begin position="622"/>
        <end position="686"/>
    </location>
</feature>
<feature type="domain" description="SAM" evidence="1">
    <location>
        <begin position="441"/>
        <end position="505"/>
    </location>
</feature>
<feature type="domain" description="SAM" evidence="1">
    <location>
        <begin position="233"/>
        <end position="299"/>
    </location>
</feature>
<dbReference type="AlphaFoldDB" id="A0A397ISF1"/>
<dbReference type="SUPFAM" id="SSF47769">
    <property type="entry name" value="SAM/Pointed domain"/>
    <property type="match status" value="6"/>
</dbReference>
<dbReference type="SMART" id="SM00454">
    <property type="entry name" value="SAM"/>
    <property type="match status" value="6"/>
</dbReference>
<dbReference type="STRING" id="1348612.A0A397ISF1"/>
<dbReference type="Proteomes" id="UP000266861">
    <property type="component" value="Unassembled WGS sequence"/>
</dbReference>
<gene>
    <name evidence="2" type="ORF">Glove_208g211</name>
</gene>
<protein>
    <recommendedName>
        <fullName evidence="1">SAM domain-containing protein</fullName>
    </recommendedName>
</protein>
<name>A0A397ISF1_9GLOM</name>
<accession>A0A397ISF1</accession>
<dbReference type="CDD" id="cd09487">
    <property type="entry name" value="SAM_superfamily"/>
    <property type="match status" value="1"/>
</dbReference>
<feature type="domain" description="SAM" evidence="1">
    <location>
        <begin position="717"/>
        <end position="783"/>
    </location>
</feature>
<keyword evidence="3" id="KW-1185">Reference proteome</keyword>
<feature type="domain" description="SAM" evidence="1">
    <location>
        <begin position="349"/>
        <end position="415"/>
    </location>
</feature>
<dbReference type="InterPro" id="IPR013761">
    <property type="entry name" value="SAM/pointed_sf"/>
</dbReference>
<reference evidence="2 3" key="1">
    <citation type="submission" date="2018-08" db="EMBL/GenBank/DDBJ databases">
        <title>Genome and evolution of the arbuscular mycorrhizal fungus Diversispora epigaea (formerly Glomus versiforme) and its bacterial endosymbionts.</title>
        <authorList>
            <person name="Sun X."/>
            <person name="Fei Z."/>
            <person name="Harrison M."/>
        </authorList>
    </citation>
    <scope>NUCLEOTIDE SEQUENCE [LARGE SCALE GENOMIC DNA]</scope>
    <source>
        <strain evidence="2 3">IT104</strain>
    </source>
</reference>
<dbReference type="InterPro" id="IPR001660">
    <property type="entry name" value="SAM"/>
</dbReference>
<comment type="caution">
    <text evidence="2">The sequence shown here is derived from an EMBL/GenBank/DDBJ whole genome shotgun (WGS) entry which is preliminary data.</text>
</comment>
<dbReference type="OrthoDB" id="2155283at2759"/>
<dbReference type="Pfam" id="PF07647">
    <property type="entry name" value="SAM_2"/>
    <property type="match status" value="3"/>
</dbReference>
<proteinExistence type="predicted"/>
<dbReference type="Gene3D" id="1.10.150.50">
    <property type="entry name" value="Transcription Factor, Ets-1"/>
    <property type="match status" value="7"/>
</dbReference>
<feature type="domain" description="SAM" evidence="1">
    <location>
        <begin position="147"/>
        <end position="211"/>
    </location>
</feature>
<evidence type="ECO:0000313" key="2">
    <source>
        <dbReference type="EMBL" id="RHZ76034.1"/>
    </source>
</evidence>
<evidence type="ECO:0000313" key="3">
    <source>
        <dbReference type="Proteomes" id="UP000266861"/>
    </source>
</evidence>
<evidence type="ECO:0000259" key="1">
    <source>
        <dbReference type="SMART" id="SM00454"/>
    </source>
</evidence>
<organism evidence="2 3">
    <name type="scientific">Diversispora epigaea</name>
    <dbReference type="NCBI Taxonomy" id="1348612"/>
    <lineage>
        <taxon>Eukaryota</taxon>
        <taxon>Fungi</taxon>
        <taxon>Fungi incertae sedis</taxon>
        <taxon>Mucoromycota</taxon>
        <taxon>Glomeromycotina</taxon>
        <taxon>Glomeromycetes</taxon>
        <taxon>Diversisporales</taxon>
        <taxon>Diversisporaceae</taxon>
        <taxon>Diversispora</taxon>
    </lineage>
</organism>